<reference evidence="1" key="1">
    <citation type="submission" date="2022-04" db="EMBL/GenBank/DDBJ databases">
        <title>A functionally conserved STORR gene fusion in Papaver species that diverged 16.8 million years ago.</title>
        <authorList>
            <person name="Catania T."/>
        </authorList>
    </citation>
    <scope>NUCLEOTIDE SEQUENCE</scope>
    <source>
        <strain evidence="1">S-188037</strain>
    </source>
</reference>
<dbReference type="PANTHER" id="PTHR11439">
    <property type="entry name" value="GAG-POL-RELATED RETROTRANSPOSON"/>
    <property type="match status" value="1"/>
</dbReference>
<evidence type="ECO:0000313" key="1">
    <source>
        <dbReference type="EMBL" id="KAI3913119.1"/>
    </source>
</evidence>
<proteinExistence type="predicted"/>
<dbReference type="InterPro" id="IPR043502">
    <property type="entry name" value="DNA/RNA_pol_sf"/>
</dbReference>
<dbReference type="EMBL" id="JAJJMB010009541">
    <property type="protein sequence ID" value="KAI3913119.1"/>
    <property type="molecule type" value="Genomic_DNA"/>
</dbReference>
<protein>
    <recommendedName>
        <fullName evidence="3">Mitochondrial protein</fullName>
    </recommendedName>
</protein>
<sequence length="203" mass="23110">MKDLGPLRYFLGIEVDRSSDGYFISQVKYASDIILRAGLTDSKIAETPLELNAKLNLTDGTVLSNPTMYRQLVGSLNYLTITRPYISYVVHIVSQFMSAPHLRLHAYTDSDWAGDVTDRHSTAGYCLFLGNSLISWRSKKQSVVSRSSAEDEYRAMAHATSEISWLRWLLIKESVKELIEETLRNQESVKDLKEEALRPTRVF</sequence>
<dbReference type="AlphaFoldDB" id="A0AAD4XI93"/>
<evidence type="ECO:0000313" key="2">
    <source>
        <dbReference type="Proteomes" id="UP001202328"/>
    </source>
</evidence>
<keyword evidence="2" id="KW-1185">Reference proteome</keyword>
<gene>
    <name evidence="1" type="ORF">MKW98_007135</name>
</gene>
<dbReference type="PANTHER" id="PTHR11439:SF461">
    <property type="entry name" value="OS10G0432200 PROTEIN"/>
    <property type="match status" value="1"/>
</dbReference>
<accession>A0AAD4XI93</accession>
<organism evidence="1 2">
    <name type="scientific">Papaver atlanticum</name>
    <dbReference type="NCBI Taxonomy" id="357466"/>
    <lineage>
        <taxon>Eukaryota</taxon>
        <taxon>Viridiplantae</taxon>
        <taxon>Streptophyta</taxon>
        <taxon>Embryophyta</taxon>
        <taxon>Tracheophyta</taxon>
        <taxon>Spermatophyta</taxon>
        <taxon>Magnoliopsida</taxon>
        <taxon>Ranunculales</taxon>
        <taxon>Papaveraceae</taxon>
        <taxon>Papaveroideae</taxon>
        <taxon>Papaver</taxon>
    </lineage>
</organism>
<dbReference type="SUPFAM" id="SSF56672">
    <property type="entry name" value="DNA/RNA polymerases"/>
    <property type="match status" value="1"/>
</dbReference>
<dbReference type="CDD" id="cd09272">
    <property type="entry name" value="RNase_HI_RT_Ty1"/>
    <property type="match status" value="1"/>
</dbReference>
<name>A0AAD4XI93_9MAGN</name>
<dbReference type="Proteomes" id="UP001202328">
    <property type="component" value="Unassembled WGS sequence"/>
</dbReference>
<comment type="caution">
    <text evidence="1">The sequence shown here is derived from an EMBL/GenBank/DDBJ whole genome shotgun (WGS) entry which is preliminary data.</text>
</comment>
<evidence type="ECO:0008006" key="3">
    <source>
        <dbReference type="Google" id="ProtNLM"/>
    </source>
</evidence>